<evidence type="ECO:0008006" key="4">
    <source>
        <dbReference type="Google" id="ProtNLM"/>
    </source>
</evidence>
<dbReference type="PANTHER" id="PTHR45982">
    <property type="entry name" value="REGULATOR OF CHROMOSOME CONDENSATION"/>
    <property type="match status" value="1"/>
</dbReference>
<dbReference type="Gene3D" id="2.130.10.30">
    <property type="entry name" value="Regulator of chromosome condensation 1/beta-lactamase-inhibitor protein II"/>
    <property type="match status" value="3"/>
</dbReference>
<evidence type="ECO:0000313" key="3">
    <source>
        <dbReference type="Proteomes" id="UP000839052"/>
    </source>
</evidence>
<feature type="signal peptide" evidence="1">
    <location>
        <begin position="1"/>
        <end position="27"/>
    </location>
</feature>
<evidence type="ECO:0000313" key="2">
    <source>
        <dbReference type="EMBL" id="CAG9932000.1"/>
    </source>
</evidence>
<dbReference type="PROSITE" id="PS50012">
    <property type="entry name" value="RCC1_3"/>
    <property type="match status" value="2"/>
</dbReference>
<dbReference type="InterPro" id="IPR000408">
    <property type="entry name" value="Reg_chr_condens"/>
</dbReference>
<reference evidence="2 3" key="1">
    <citation type="submission" date="2021-10" db="EMBL/GenBank/DDBJ databases">
        <authorList>
            <person name="Koch H."/>
        </authorList>
    </citation>
    <scope>NUCLEOTIDE SEQUENCE [LARGE SCALE GENOMIC DNA]</scope>
    <source>
        <strain evidence="2">6680</strain>
    </source>
</reference>
<dbReference type="PRINTS" id="PR00633">
    <property type="entry name" value="RCCNDNSATION"/>
</dbReference>
<gene>
    <name evidence="2" type="ORF">NTG6680_0747</name>
</gene>
<dbReference type="Proteomes" id="UP000839052">
    <property type="component" value="Chromosome"/>
</dbReference>
<name>A0ABN8AGZ3_9PROT</name>
<dbReference type="RefSeq" id="WP_239796013.1">
    <property type="nucleotide sequence ID" value="NZ_OU912926.1"/>
</dbReference>
<dbReference type="SUPFAM" id="SSF50985">
    <property type="entry name" value="RCC1/BLIP-II"/>
    <property type="match status" value="2"/>
</dbReference>
<keyword evidence="1" id="KW-0732">Signal</keyword>
<protein>
    <recommendedName>
        <fullName evidence="4">Regulator of chromosome condensation (RCC1) repeat-containing protein</fullName>
    </recommendedName>
</protein>
<dbReference type="EMBL" id="OU912926">
    <property type="protein sequence ID" value="CAG9932000.1"/>
    <property type="molecule type" value="Genomic_DNA"/>
</dbReference>
<organism evidence="2 3">
    <name type="scientific">Candidatus Nitrotoga arctica</name>
    <dbReference type="NCBI Taxonomy" id="453162"/>
    <lineage>
        <taxon>Bacteria</taxon>
        <taxon>Pseudomonadati</taxon>
        <taxon>Pseudomonadota</taxon>
        <taxon>Betaproteobacteria</taxon>
        <taxon>Nitrosomonadales</taxon>
        <taxon>Gallionellaceae</taxon>
        <taxon>Candidatus Nitrotoga</taxon>
    </lineage>
</organism>
<dbReference type="PROSITE" id="PS51257">
    <property type="entry name" value="PROKAR_LIPOPROTEIN"/>
    <property type="match status" value="1"/>
</dbReference>
<dbReference type="PANTHER" id="PTHR45982:SF1">
    <property type="entry name" value="REGULATOR OF CHROMOSOME CONDENSATION"/>
    <property type="match status" value="1"/>
</dbReference>
<accession>A0ABN8AGZ3</accession>
<dbReference type="Pfam" id="PF13540">
    <property type="entry name" value="RCC1_2"/>
    <property type="match status" value="4"/>
</dbReference>
<feature type="chain" id="PRO_5046137487" description="Regulator of chromosome condensation (RCC1) repeat-containing protein" evidence="1">
    <location>
        <begin position="28"/>
        <end position="596"/>
    </location>
</feature>
<proteinExistence type="predicted"/>
<keyword evidence="3" id="KW-1185">Reference proteome</keyword>
<evidence type="ECO:0000256" key="1">
    <source>
        <dbReference type="SAM" id="SignalP"/>
    </source>
</evidence>
<dbReference type="InterPro" id="IPR051553">
    <property type="entry name" value="Ran_GTPase-activating"/>
</dbReference>
<dbReference type="InterPro" id="IPR009091">
    <property type="entry name" value="RCC1/BLIP-II"/>
</dbReference>
<sequence>MTQLLKRFFYTLQLVFIGCLGSMPGHAAESSVVAITAGRNHTCALTTAGGVKCWGSNESGQLGDNSNIDRLTPVSVLGLASGVAAISTGGAHTCALTTAGGVKCWGNASLIPIDRPGLTSGVVSIDSSSTSQTCVLTTTGRVECFVPNTILPSTLVELGLGGVTAITAGVSHACALTTSGGVKCWGEFGDISNTPSFNSIPVNVSGLSSGVAAISAGADFNFALTTAGGVKYWDNNGSPIDIPGLTSGVAAIDTSGGHTCVITMAGGVKCLGVNFNGQLGNNSVSISVTPMDVSGLANGVSAISTGGAHTCALTTAGGVKCWGWNGAGQLGDGSTADRSTPVDVIGLGGGVTPDPILPPASPLTGLWWNQNESGWGMSITQRDSMAFLAWYTYDSIGKPTWFVISSCPLVGNGCTGDLYSVVGGTPLGVPWNGNGKVVTKVGTGTFAYSDNNTGTLNYSVNGVNGTKQITRQMFATGAVQPLVDYSALWWNQNESGWGVAITQQYGMIFATMYTYDASGNPVWYVASSCPLSGNSCAGDLYQVTGGSAPTVAWNDAAKVVTKVGTVNFTFQNSSAGTLTYTINGVSGSKVISRQLF</sequence>